<organism evidence="1 2">
    <name type="scientific">Coprobacter fastidiosus</name>
    <dbReference type="NCBI Taxonomy" id="1099853"/>
    <lineage>
        <taxon>Bacteria</taxon>
        <taxon>Pseudomonadati</taxon>
        <taxon>Bacteroidota</taxon>
        <taxon>Bacteroidia</taxon>
        <taxon>Bacteroidales</taxon>
        <taxon>Barnesiellaceae</taxon>
        <taxon>Coprobacter</taxon>
    </lineage>
</organism>
<dbReference type="Proteomes" id="UP000262954">
    <property type="component" value="Unassembled WGS sequence"/>
</dbReference>
<accession>A0A354M611</accession>
<comment type="caution">
    <text evidence="1">The sequence shown here is derived from an EMBL/GenBank/DDBJ whole genome shotgun (WGS) entry which is preliminary data.</text>
</comment>
<sequence>MNGFILKLNDEVFAGAMDGCSTITITGKNDTFRLEFGSMDKLAHSCVWCTKTLEAGDRLSIKYTDIDKSEISAFAEFIDVVDEFKLLESYHRMKQELMDEGLI</sequence>
<dbReference type="RefSeq" id="WP_009318938.1">
    <property type="nucleotide sequence ID" value="NZ_CABKQP010000005.1"/>
</dbReference>
<gene>
    <name evidence="1" type="ORF">DDY73_13215</name>
</gene>
<dbReference type="AlphaFoldDB" id="A0A354M611"/>
<proteinExistence type="predicted"/>
<protein>
    <submittedName>
        <fullName evidence="1">Uncharacterized protein</fullName>
    </submittedName>
</protein>
<evidence type="ECO:0000313" key="1">
    <source>
        <dbReference type="EMBL" id="HBJ09950.1"/>
    </source>
</evidence>
<dbReference type="EMBL" id="DNWC01000166">
    <property type="protein sequence ID" value="HBJ09950.1"/>
    <property type="molecule type" value="Genomic_DNA"/>
</dbReference>
<reference evidence="1 2" key="1">
    <citation type="journal article" date="2018" name="Nat. Biotechnol.">
        <title>A standardized bacterial taxonomy based on genome phylogeny substantially revises the tree of life.</title>
        <authorList>
            <person name="Parks D.H."/>
            <person name="Chuvochina M."/>
            <person name="Waite D.W."/>
            <person name="Rinke C."/>
            <person name="Skarshewski A."/>
            <person name="Chaumeil P.A."/>
            <person name="Hugenholtz P."/>
        </authorList>
    </citation>
    <scope>NUCLEOTIDE SEQUENCE [LARGE SCALE GENOMIC DNA]</scope>
    <source>
        <strain evidence="1">UBA11482</strain>
    </source>
</reference>
<evidence type="ECO:0000313" key="2">
    <source>
        <dbReference type="Proteomes" id="UP000262954"/>
    </source>
</evidence>
<name>A0A354M611_9BACT</name>